<proteinExistence type="predicted"/>
<feature type="transmembrane region" description="Helical" evidence="2">
    <location>
        <begin position="149"/>
        <end position="169"/>
    </location>
</feature>
<keyword evidence="2" id="KW-0472">Membrane</keyword>
<comment type="caution">
    <text evidence="3">The sequence shown here is derived from an EMBL/GenBank/DDBJ whole genome shotgun (WGS) entry which is preliminary data.</text>
</comment>
<dbReference type="OrthoDB" id="116480at2"/>
<accession>A0A7Y9ZBH3</accession>
<dbReference type="AlphaFoldDB" id="A0A7Y9ZBH3"/>
<evidence type="ECO:0000256" key="2">
    <source>
        <dbReference type="SAM" id="Phobius"/>
    </source>
</evidence>
<dbReference type="RefSeq" id="WP_062074160.1">
    <property type="nucleotide sequence ID" value="NZ_BBRC01000002.1"/>
</dbReference>
<evidence type="ECO:0000313" key="3">
    <source>
        <dbReference type="EMBL" id="NYI42309.1"/>
    </source>
</evidence>
<keyword evidence="4" id="KW-1185">Reference proteome</keyword>
<dbReference type="EMBL" id="JACBZO010000001">
    <property type="protein sequence ID" value="NYI42309.1"/>
    <property type="molecule type" value="Genomic_DNA"/>
</dbReference>
<feature type="transmembrane region" description="Helical" evidence="2">
    <location>
        <begin position="91"/>
        <end position="111"/>
    </location>
</feature>
<evidence type="ECO:0000313" key="4">
    <source>
        <dbReference type="Proteomes" id="UP000547973"/>
    </source>
</evidence>
<feature type="region of interest" description="Disordered" evidence="1">
    <location>
        <begin position="1"/>
        <end position="27"/>
    </location>
</feature>
<gene>
    <name evidence="3" type="ORF">BKA03_002428</name>
</gene>
<reference evidence="3 4" key="1">
    <citation type="submission" date="2020-07" db="EMBL/GenBank/DDBJ databases">
        <title>Sequencing the genomes of 1000 actinobacteria strains.</title>
        <authorList>
            <person name="Klenk H.-P."/>
        </authorList>
    </citation>
    <scope>NUCLEOTIDE SEQUENCE [LARGE SCALE GENOMIC DNA]</scope>
    <source>
        <strain evidence="3 4">DSM 19970</strain>
    </source>
</reference>
<feature type="transmembrane region" description="Helical" evidence="2">
    <location>
        <begin position="189"/>
        <end position="212"/>
    </location>
</feature>
<dbReference type="InterPro" id="IPR010539">
    <property type="entry name" value="BaxI_1-like"/>
</dbReference>
<dbReference type="PANTHER" id="PTHR41282:SF1">
    <property type="entry name" value="CONSERVED TRANSMEMBRANE PROTEIN-RELATED"/>
    <property type="match status" value="1"/>
</dbReference>
<feature type="compositionally biased region" description="Polar residues" evidence="1">
    <location>
        <begin position="1"/>
        <end position="16"/>
    </location>
</feature>
<evidence type="ECO:0000256" key="1">
    <source>
        <dbReference type="SAM" id="MobiDB-lite"/>
    </source>
</evidence>
<dbReference type="PANTHER" id="PTHR41282">
    <property type="entry name" value="CONSERVED TRANSMEMBRANE PROTEIN-RELATED"/>
    <property type="match status" value="1"/>
</dbReference>
<dbReference type="Proteomes" id="UP000547973">
    <property type="component" value="Unassembled WGS sequence"/>
</dbReference>
<keyword evidence="2" id="KW-0812">Transmembrane</keyword>
<sequence>MANPVFRNSKSFQQGSPAGFETPSAPGFTPIDGRMTYDGTIAKAASLFLLAVASAVLVGLLMPSLAMPLMIVGFVLALIVMFTTRKGPKPALMATTIAVYGGAVGGISVYYEASYGGIILQSLIGTAVVFAVSLFVYRSGRIRNMAKVNRFLMIAAPAYVIFSLINVAMVSFGGFNMRDVQIGGTGVNLGLILSLFAITVGAFMLISDFDFVANGVRNGLPAQWEWTAAYGLVFAIIWIYLEMLRMMSYLRR</sequence>
<keyword evidence="2" id="KW-1133">Transmembrane helix</keyword>
<dbReference type="Pfam" id="PF12811">
    <property type="entry name" value="BaxI_1"/>
    <property type="match status" value="1"/>
</dbReference>
<feature type="transmembrane region" description="Helical" evidence="2">
    <location>
        <begin position="117"/>
        <end position="137"/>
    </location>
</feature>
<protein>
    <submittedName>
        <fullName evidence="3">Putative YccA/Bax inhibitor family protein</fullName>
    </submittedName>
</protein>
<organism evidence="3 4">
    <name type="scientific">Demequina lutea</name>
    <dbReference type="NCBI Taxonomy" id="431489"/>
    <lineage>
        <taxon>Bacteria</taxon>
        <taxon>Bacillati</taxon>
        <taxon>Actinomycetota</taxon>
        <taxon>Actinomycetes</taxon>
        <taxon>Micrococcales</taxon>
        <taxon>Demequinaceae</taxon>
        <taxon>Demequina</taxon>
    </lineage>
</organism>
<feature type="transmembrane region" description="Helical" evidence="2">
    <location>
        <begin position="224"/>
        <end position="241"/>
    </location>
</feature>
<name>A0A7Y9ZBH3_9MICO</name>
<feature type="transmembrane region" description="Helical" evidence="2">
    <location>
        <begin position="67"/>
        <end position="84"/>
    </location>
</feature>